<sequence length="115" mass="12864">MRLFEGTQWDVPPRCDRCEELESDCKCPPLPPPANVVDPSNQKLKIRVEKRKRGKIVTVIVGLANDDARSGLLKELKNLVGSGGTIRDEDLEIQGDHADTLAKSLLERGYQVRQK</sequence>
<name>A0A5B9PCD1_9BACT</name>
<accession>A0A5B9PCD1</accession>
<dbReference type="OrthoDB" id="9792915at2"/>
<dbReference type="AlphaFoldDB" id="A0A5B9PCD1"/>
<dbReference type="RefSeq" id="WP_084417022.1">
    <property type="nucleotide sequence ID" value="NZ_CP042912.1"/>
</dbReference>
<dbReference type="CDD" id="cd11567">
    <property type="entry name" value="YciH_like"/>
    <property type="match status" value="1"/>
</dbReference>
<dbReference type="InterPro" id="IPR005872">
    <property type="entry name" value="SUI1_arc_bac"/>
</dbReference>
<keyword evidence="2" id="KW-0648">Protein biosynthesis</keyword>
<dbReference type="STRING" id="980251.GCA_001642875_01265"/>
<evidence type="ECO:0000313" key="5">
    <source>
        <dbReference type="Proteomes" id="UP000322214"/>
    </source>
</evidence>
<dbReference type="PIRSF" id="PIRSF037511">
    <property type="entry name" value="Transl_init_SUI1_pro"/>
    <property type="match status" value="1"/>
</dbReference>
<dbReference type="GO" id="GO:0003743">
    <property type="term" value="F:translation initiation factor activity"/>
    <property type="evidence" value="ECO:0007669"/>
    <property type="project" value="UniProtKB-KW"/>
</dbReference>
<reference evidence="4 5" key="1">
    <citation type="submission" date="2019-08" db="EMBL/GenBank/DDBJ databases">
        <title>Deep-cultivation of Planctomycetes and their phenomic and genomic characterization uncovers novel biology.</title>
        <authorList>
            <person name="Wiegand S."/>
            <person name="Jogler M."/>
            <person name="Boedeker C."/>
            <person name="Pinto D."/>
            <person name="Vollmers J."/>
            <person name="Rivas-Marin E."/>
            <person name="Kohn T."/>
            <person name="Peeters S.H."/>
            <person name="Heuer A."/>
            <person name="Rast P."/>
            <person name="Oberbeckmann S."/>
            <person name="Bunk B."/>
            <person name="Jeske O."/>
            <person name="Meyerdierks A."/>
            <person name="Storesund J.E."/>
            <person name="Kallscheuer N."/>
            <person name="Luecker S."/>
            <person name="Lage O.M."/>
            <person name="Pohl T."/>
            <person name="Merkel B.J."/>
            <person name="Hornburger P."/>
            <person name="Mueller R.-W."/>
            <person name="Bruemmer F."/>
            <person name="Labrenz M."/>
            <person name="Spormann A.M."/>
            <person name="Op den Camp H."/>
            <person name="Overmann J."/>
            <person name="Amann R."/>
            <person name="Jetten M.S.M."/>
            <person name="Mascher T."/>
            <person name="Medema M.H."/>
            <person name="Devos D.P."/>
            <person name="Kaster A.-K."/>
            <person name="Ovreas L."/>
            <person name="Rohde M."/>
            <person name="Galperin M.Y."/>
            <person name="Jogler C."/>
        </authorList>
    </citation>
    <scope>NUCLEOTIDE SEQUENCE [LARGE SCALE GENOMIC DNA]</scope>
    <source>
        <strain evidence="4 5">FC18</strain>
    </source>
</reference>
<keyword evidence="4" id="KW-0396">Initiation factor</keyword>
<dbReference type="GO" id="GO:0006417">
    <property type="term" value="P:regulation of translation"/>
    <property type="evidence" value="ECO:0007669"/>
    <property type="project" value="UniProtKB-KW"/>
</dbReference>
<dbReference type="KEGG" id="mff:MFFC18_43060"/>
<dbReference type="Pfam" id="PF01253">
    <property type="entry name" value="SUI1"/>
    <property type="match status" value="1"/>
</dbReference>
<proteinExistence type="predicted"/>
<evidence type="ECO:0000313" key="4">
    <source>
        <dbReference type="EMBL" id="QEG24387.1"/>
    </source>
</evidence>
<evidence type="ECO:0000259" key="3">
    <source>
        <dbReference type="PROSITE" id="PS50296"/>
    </source>
</evidence>
<keyword evidence="1" id="KW-0810">Translation regulation</keyword>
<dbReference type="Proteomes" id="UP000322214">
    <property type="component" value="Chromosome"/>
</dbReference>
<dbReference type="InterPro" id="IPR036877">
    <property type="entry name" value="SUI1_dom_sf"/>
</dbReference>
<organism evidence="4 5">
    <name type="scientific">Mariniblastus fucicola</name>
    <dbReference type="NCBI Taxonomy" id="980251"/>
    <lineage>
        <taxon>Bacteria</taxon>
        <taxon>Pseudomonadati</taxon>
        <taxon>Planctomycetota</taxon>
        <taxon>Planctomycetia</taxon>
        <taxon>Pirellulales</taxon>
        <taxon>Pirellulaceae</taxon>
        <taxon>Mariniblastus</taxon>
    </lineage>
</organism>
<keyword evidence="5" id="KW-1185">Reference proteome</keyword>
<dbReference type="Gene3D" id="3.30.780.10">
    <property type="entry name" value="SUI1-like domain"/>
    <property type="match status" value="1"/>
</dbReference>
<dbReference type="InterPro" id="IPR001950">
    <property type="entry name" value="SUI1"/>
</dbReference>
<dbReference type="SUPFAM" id="SSF55159">
    <property type="entry name" value="eIF1-like"/>
    <property type="match status" value="1"/>
</dbReference>
<evidence type="ECO:0000256" key="2">
    <source>
        <dbReference type="ARBA" id="ARBA00022917"/>
    </source>
</evidence>
<feature type="domain" description="SUI1" evidence="3">
    <location>
        <begin position="44"/>
        <end position="109"/>
    </location>
</feature>
<evidence type="ECO:0000256" key="1">
    <source>
        <dbReference type="ARBA" id="ARBA00022845"/>
    </source>
</evidence>
<dbReference type="PROSITE" id="PS50296">
    <property type="entry name" value="SUI1"/>
    <property type="match status" value="1"/>
</dbReference>
<dbReference type="EMBL" id="CP042912">
    <property type="protein sequence ID" value="QEG24387.1"/>
    <property type="molecule type" value="Genomic_DNA"/>
</dbReference>
<protein>
    <submittedName>
        <fullName evidence="4">Translation initiation factor Sui1</fullName>
    </submittedName>
</protein>
<gene>
    <name evidence="4" type="ORF">MFFC18_43060</name>
</gene>